<dbReference type="GO" id="GO:0016020">
    <property type="term" value="C:membrane"/>
    <property type="evidence" value="ECO:0007669"/>
    <property type="project" value="TreeGrafter"/>
</dbReference>
<gene>
    <name evidence="4" type="ORF">BEMITA_LOCUS7275</name>
</gene>
<dbReference type="PANTHER" id="PTHR21879:SF1">
    <property type="entry name" value="FI01546P"/>
    <property type="match status" value="1"/>
</dbReference>
<sequence>MKFWTLVCVLGCSAVALGAPAAPEQQPESGSLLESGVEKVYKFIQGCGNKDMSLCIKMRALTFVDNAVRGDQINLIDGVSFVRAETNEADRTLNGRALSEDELDASLPANSDDRNSQVENLLVDRVARFLESHTLQFKVPDSSISEFRQTVDEARKKKPKKILLPLLLLLKFKAAALIPLVLGALALLALKALIVGKLALVLSALIGLQKLLASKHHTQSYEVVAHPHYSEHDHGHYARSLKDPSEKAYSAHDPSKKSQ</sequence>
<evidence type="ECO:0000313" key="4">
    <source>
        <dbReference type="EMBL" id="CAH0770409.1"/>
    </source>
</evidence>
<feature type="region of interest" description="Disordered" evidence="1">
    <location>
        <begin position="234"/>
        <end position="259"/>
    </location>
</feature>
<keyword evidence="5" id="KW-1185">Reference proteome</keyword>
<evidence type="ECO:0000256" key="2">
    <source>
        <dbReference type="SAM" id="Phobius"/>
    </source>
</evidence>
<name>A0A9P0C519_BEMTA</name>
<evidence type="ECO:0000313" key="5">
    <source>
        <dbReference type="Proteomes" id="UP001152759"/>
    </source>
</evidence>
<reference evidence="4" key="1">
    <citation type="submission" date="2021-12" db="EMBL/GenBank/DDBJ databases">
        <authorList>
            <person name="King R."/>
        </authorList>
    </citation>
    <scope>NUCLEOTIDE SEQUENCE</scope>
</reference>
<keyword evidence="2" id="KW-0812">Transmembrane</keyword>
<feature type="chain" id="PRO_5040434472" description="Osiris 9" evidence="3">
    <location>
        <begin position="19"/>
        <end position="259"/>
    </location>
</feature>
<keyword evidence="2" id="KW-0472">Membrane</keyword>
<accession>A0A9P0C519</accession>
<evidence type="ECO:0000256" key="3">
    <source>
        <dbReference type="SAM" id="SignalP"/>
    </source>
</evidence>
<organism evidence="4 5">
    <name type="scientific">Bemisia tabaci</name>
    <name type="common">Sweetpotato whitefly</name>
    <name type="synonym">Aleurodes tabaci</name>
    <dbReference type="NCBI Taxonomy" id="7038"/>
    <lineage>
        <taxon>Eukaryota</taxon>
        <taxon>Metazoa</taxon>
        <taxon>Ecdysozoa</taxon>
        <taxon>Arthropoda</taxon>
        <taxon>Hexapoda</taxon>
        <taxon>Insecta</taxon>
        <taxon>Pterygota</taxon>
        <taxon>Neoptera</taxon>
        <taxon>Paraneoptera</taxon>
        <taxon>Hemiptera</taxon>
        <taxon>Sternorrhyncha</taxon>
        <taxon>Aleyrodoidea</taxon>
        <taxon>Aleyrodidae</taxon>
        <taxon>Aleyrodinae</taxon>
        <taxon>Bemisia</taxon>
    </lineage>
</organism>
<feature type="signal peptide" evidence="3">
    <location>
        <begin position="1"/>
        <end position="18"/>
    </location>
</feature>
<dbReference type="OrthoDB" id="8194491at2759"/>
<dbReference type="AlphaFoldDB" id="A0A9P0C519"/>
<protein>
    <recommendedName>
        <fullName evidence="6">Osiris 9</fullName>
    </recommendedName>
</protein>
<dbReference type="EMBL" id="OU963865">
    <property type="protein sequence ID" value="CAH0770409.1"/>
    <property type="molecule type" value="Genomic_DNA"/>
</dbReference>
<evidence type="ECO:0008006" key="6">
    <source>
        <dbReference type="Google" id="ProtNLM"/>
    </source>
</evidence>
<feature type="transmembrane region" description="Helical" evidence="2">
    <location>
        <begin position="162"/>
        <end position="190"/>
    </location>
</feature>
<dbReference type="InterPro" id="IPR012464">
    <property type="entry name" value="DUF1676"/>
</dbReference>
<dbReference type="Proteomes" id="UP001152759">
    <property type="component" value="Chromosome 4"/>
</dbReference>
<proteinExistence type="predicted"/>
<dbReference type="PANTHER" id="PTHR21879">
    <property type="entry name" value="FI03362P-RELATED-RELATED"/>
    <property type="match status" value="1"/>
</dbReference>
<dbReference type="KEGG" id="btab:109030182"/>
<keyword evidence="3" id="KW-0732">Signal</keyword>
<keyword evidence="2" id="KW-1133">Transmembrane helix</keyword>
<evidence type="ECO:0000256" key="1">
    <source>
        <dbReference type="SAM" id="MobiDB-lite"/>
    </source>
</evidence>
<dbReference type="Pfam" id="PF07898">
    <property type="entry name" value="DUF1676"/>
    <property type="match status" value="1"/>
</dbReference>